<feature type="non-terminal residue" evidence="6">
    <location>
        <position position="101"/>
    </location>
</feature>
<evidence type="ECO:0000256" key="5">
    <source>
        <dbReference type="SAM" id="Phobius"/>
    </source>
</evidence>
<dbReference type="PANTHER" id="PTHR36116">
    <property type="entry name" value="UPF0060 MEMBRANE PROTEIN YNFA"/>
    <property type="match status" value="1"/>
</dbReference>
<evidence type="ECO:0000256" key="1">
    <source>
        <dbReference type="ARBA" id="ARBA00022475"/>
    </source>
</evidence>
<dbReference type="Proteomes" id="UP000095751">
    <property type="component" value="Unassembled WGS sequence"/>
</dbReference>
<evidence type="ECO:0000256" key="3">
    <source>
        <dbReference type="ARBA" id="ARBA00022989"/>
    </source>
</evidence>
<name>A0A1E7FMZ6_9STRA</name>
<gene>
    <name evidence="6" type="ORF">FRACYDRAFT_164827</name>
</gene>
<reference evidence="6 7" key="1">
    <citation type="submission" date="2016-09" db="EMBL/GenBank/DDBJ databases">
        <title>Extensive genetic diversity and differential bi-allelic expression allows diatom success in the polar Southern Ocean.</title>
        <authorList>
            <consortium name="DOE Joint Genome Institute"/>
            <person name="Mock T."/>
            <person name="Otillar R.P."/>
            <person name="Strauss J."/>
            <person name="Dupont C."/>
            <person name="Frickenhaus S."/>
            <person name="Maumus F."/>
            <person name="Mcmullan M."/>
            <person name="Sanges R."/>
            <person name="Schmutz J."/>
            <person name="Toseland A."/>
            <person name="Valas R."/>
            <person name="Veluchamy A."/>
            <person name="Ward B.J."/>
            <person name="Allen A."/>
            <person name="Barry K."/>
            <person name="Falciatore A."/>
            <person name="Ferrante M."/>
            <person name="Fortunato A.E."/>
            <person name="Gloeckner G."/>
            <person name="Gruber A."/>
            <person name="Hipkin R."/>
            <person name="Janech M."/>
            <person name="Kroth P."/>
            <person name="Leese F."/>
            <person name="Lindquist E."/>
            <person name="Lyon B.R."/>
            <person name="Martin J."/>
            <person name="Mayer C."/>
            <person name="Parker M."/>
            <person name="Quesneville H."/>
            <person name="Raymond J."/>
            <person name="Uhlig C."/>
            <person name="Valentin K.U."/>
            <person name="Worden A.Z."/>
            <person name="Armbrust E.V."/>
            <person name="Bowler C."/>
            <person name="Green B."/>
            <person name="Moulton V."/>
            <person name="Van Oosterhout C."/>
            <person name="Grigoriev I."/>
        </authorList>
    </citation>
    <scope>NUCLEOTIDE SEQUENCE [LARGE SCALE GENOMIC DNA]</scope>
    <source>
        <strain evidence="6 7">CCMP1102</strain>
    </source>
</reference>
<organism evidence="6 7">
    <name type="scientific">Fragilariopsis cylindrus CCMP1102</name>
    <dbReference type="NCBI Taxonomy" id="635003"/>
    <lineage>
        <taxon>Eukaryota</taxon>
        <taxon>Sar</taxon>
        <taxon>Stramenopiles</taxon>
        <taxon>Ochrophyta</taxon>
        <taxon>Bacillariophyta</taxon>
        <taxon>Bacillariophyceae</taxon>
        <taxon>Bacillariophycidae</taxon>
        <taxon>Bacillariales</taxon>
        <taxon>Bacillariaceae</taxon>
        <taxon>Fragilariopsis</taxon>
    </lineage>
</organism>
<keyword evidence="3 5" id="KW-1133">Transmembrane helix</keyword>
<dbReference type="SUPFAM" id="SSF103481">
    <property type="entry name" value="Multidrug resistance efflux transporter EmrE"/>
    <property type="match status" value="1"/>
</dbReference>
<keyword evidence="1" id="KW-1003">Cell membrane</keyword>
<evidence type="ECO:0000256" key="4">
    <source>
        <dbReference type="ARBA" id="ARBA00023136"/>
    </source>
</evidence>
<evidence type="ECO:0000313" key="7">
    <source>
        <dbReference type="Proteomes" id="UP000095751"/>
    </source>
</evidence>
<feature type="transmembrane region" description="Helical" evidence="5">
    <location>
        <begin position="24"/>
        <end position="41"/>
    </location>
</feature>
<dbReference type="EMBL" id="KV784355">
    <property type="protein sequence ID" value="OEU19516.1"/>
    <property type="molecule type" value="Genomic_DNA"/>
</dbReference>
<feature type="transmembrane region" description="Helical" evidence="5">
    <location>
        <begin position="53"/>
        <end position="72"/>
    </location>
</feature>
<evidence type="ECO:0000256" key="2">
    <source>
        <dbReference type="ARBA" id="ARBA00022692"/>
    </source>
</evidence>
<dbReference type="InterPro" id="IPR037185">
    <property type="entry name" value="EmrE-like"/>
</dbReference>
<protein>
    <submittedName>
        <fullName evidence="6">UPF0060-domain-containing protein</fullName>
    </submittedName>
</protein>
<dbReference type="InterPro" id="IPR003844">
    <property type="entry name" value="UPF0060"/>
</dbReference>
<accession>A0A1E7FMZ6</accession>
<keyword evidence="4 5" id="KW-0472">Membrane</keyword>
<dbReference type="KEGG" id="fcy:FRACYDRAFT_164827"/>
<feature type="transmembrane region" description="Helical" evidence="5">
    <location>
        <begin position="78"/>
        <end position="98"/>
    </location>
</feature>
<dbReference type="OrthoDB" id="65622at2759"/>
<dbReference type="InParanoid" id="A0A1E7FMZ6"/>
<dbReference type="PANTHER" id="PTHR36116:SF1">
    <property type="entry name" value="UPF0060 MEMBRANE PROTEIN YNFA"/>
    <property type="match status" value="1"/>
</dbReference>
<sequence length="101" mass="11041">FFLAGVAEIIGGWMVCNNTNKKPPWWYAVIGSIILIIYGFIPVFQPTSNFGRIYAVYGGVFIVLSYAFGWLLDGTKPDIGDISGGSIALIGVCIAMFWPRS</sequence>
<feature type="non-terminal residue" evidence="6">
    <location>
        <position position="1"/>
    </location>
</feature>
<proteinExistence type="predicted"/>
<dbReference type="Pfam" id="PF02694">
    <property type="entry name" value="UPF0060"/>
    <property type="match status" value="1"/>
</dbReference>
<keyword evidence="7" id="KW-1185">Reference proteome</keyword>
<dbReference type="GO" id="GO:0005886">
    <property type="term" value="C:plasma membrane"/>
    <property type="evidence" value="ECO:0007669"/>
    <property type="project" value="TreeGrafter"/>
</dbReference>
<dbReference type="AlphaFoldDB" id="A0A1E7FMZ6"/>
<evidence type="ECO:0000313" key="6">
    <source>
        <dbReference type="EMBL" id="OEU19516.1"/>
    </source>
</evidence>
<keyword evidence="2 5" id="KW-0812">Transmembrane</keyword>